<dbReference type="PANTHER" id="PTHR30309">
    <property type="entry name" value="INNER MEMBRANE PROTEIN YGIH"/>
    <property type="match status" value="1"/>
</dbReference>
<keyword evidence="9 10" id="KW-1208">Phospholipid metabolism</keyword>
<evidence type="ECO:0000256" key="9">
    <source>
        <dbReference type="ARBA" id="ARBA00023264"/>
    </source>
</evidence>
<gene>
    <name evidence="10" type="primary">plsY</name>
    <name evidence="11" type="ORF">G9U52_26590</name>
</gene>
<evidence type="ECO:0000256" key="4">
    <source>
        <dbReference type="ARBA" id="ARBA00022692"/>
    </source>
</evidence>
<dbReference type="InterPro" id="IPR003811">
    <property type="entry name" value="G3P_acylTferase_PlsY"/>
</dbReference>
<evidence type="ECO:0000256" key="7">
    <source>
        <dbReference type="ARBA" id="ARBA00023136"/>
    </source>
</evidence>
<evidence type="ECO:0000313" key="12">
    <source>
        <dbReference type="Proteomes" id="UP001165962"/>
    </source>
</evidence>
<evidence type="ECO:0000256" key="5">
    <source>
        <dbReference type="ARBA" id="ARBA00022989"/>
    </source>
</evidence>
<comment type="function">
    <text evidence="10">Catalyzes the transfer of an acyl group from acyl-phosphate (acyl-PO(4)) to glycerol-3-phosphate (G3P) to form lysophosphatidic acid (LPA). This enzyme utilizes acyl-phosphate as fatty acyl donor, but not acyl-CoA or acyl-ACP.</text>
</comment>
<keyword evidence="1 10" id="KW-1003">Cell membrane</keyword>
<accession>A0ABX0JDB8</accession>
<keyword evidence="2 10" id="KW-0444">Lipid biosynthesis</keyword>
<dbReference type="EMBL" id="JAAOIW010000012">
    <property type="protein sequence ID" value="NHN33385.1"/>
    <property type="molecule type" value="Genomic_DNA"/>
</dbReference>
<evidence type="ECO:0000256" key="1">
    <source>
        <dbReference type="ARBA" id="ARBA00022475"/>
    </source>
</evidence>
<sequence length="191" mass="21007">MIVPIIFLFVAYGLGCLSVAYLWVKLKYGQDIRTLGSGTAGARNAGRMYGSSTFMITLLGDAAKAALAIYLATRITESLAYMAVIGLIVIVGHIYPVFLGFQGGKGMAPFAGGALMIDWRIFLIMLLIAGLLLLVFRRFTPAGLTALLTYPFLIYLFYEAWSFALIGLFTILVVIHAHRSNIKELIRSWSR</sequence>
<dbReference type="Proteomes" id="UP001165962">
    <property type="component" value="Unassembled WGS sequence"/>
</dbReference>
<evidence type="ECO:0000313" key="11">
    <source>
        <dbReference type="EMBL" id="NHN33385.1"/>
    </source>
</evidence>
<dbReference type="SMART" id="SM01207">
    <property type="entry name" value="G3P_acyltransf"/>
    <property type="match status" value="1"/>
</dbReference>
<keyword evidence="7 10" id="KW-0472">Membrane</keyword>
<dbReference type="GO" id="GO:0016746">
    <property type="term" value="F:acyltransferase activity"/>
    <property type="evidence" value="ECO:0007669"/>
    <property type="project" value="UniProtKB-KW"/>
</dbReference>
<keyword evidence="6 10" id="KW-0443">Lipid metabolism</keyword>
<comment type="catalytic activity">
    <reaction evidence="10">
        <text>an acyl phosphate + sn-glycerol 3-phosphate = a 1-acyl-sn-glycero-3-phosphate + phosphate</text>
        <dbReference type="Rhea" id="RHEA:34075"/>
        <dbReference type="ChEBI" id="CHEBI:43474"/>
        <dbReference type="ChEBI" id="CHEBI:57597"/>
        <dbReference type="ChEBI" id="CHEBI:57970"/>
        <dbReference type="ChEBI" id="CHEBI:59918"/>
        <dbReference type="EC" id="2.3.1.275"/>
    </reaction>
</comment>
<dbReference type="HAMAP" id="MF_01043">
    <property type="entry name" value="PlsY"/>
    <property type="match status" value="1"/>
</dbReference>
<feature type="transmembrane region" description="Helical" evidence="10">
    <location>
        <begin position="152"/>
        <end position="175"/>
    </location>
</feature>
<evidence type="ECO:0000256" key="10">
    <source>
        <dbReference type="HAMAP-Rule" id="MF_01043"/>
    </source>
</evidence>
<comment type="caution">
    <text evidence="11">The sequence shown here is derived from an EMBL/GenBank/DDBJ whole genome shotgun (WGS) entry which is preliminary data.</text>
</comment>
<keyword evidence="11" id="KW-0012">Acyltransferase</keyword>
<feature type="transmembrane region" description="Helical" evidence="10">
    <location>
        <begin position="6"/>
        <end position="24"/>
    </location>
</feature>
<comment type="subcellular location">
    <subcellularLocation>
        <location evidence="10">Cell membrane</location>
        <topology evidence="10">Multi-pass membrane protein</topology>
    </subcellularLocation>
</comment>
<keyword evidence="5 10" id="KW-1133">Transmembrane helix</keyword>
<keyword evidence="4 10" id="KW-0812">Transmembrane</keyword>
<name>A0ABX0JDB8_9BACL</name>
<comment type="pathway">
    <text evidence="10">Lipid metabolism; phospholipid metabolism.</text>
</comment>
<dbReference type="Pfam" id="PF02660">
    <property type="entry name" value="G3P_acyltransf"/>
    <property type="match status" value="1"/>
</dbReference>
<evidence type="ECO:0000256" key="3">
    <source>
        <dbReference type="ARBA" id="ARBA00022679"/>
    </source>
</evidence>
<organism evidence="11 12">
    <name type="scientific">Paenibacillus agricola</name>
    <dbReference type="NCBI Taxonomy" id="2716264"/>
    <lineage>
        <taxon>Bacteria</taxon>
        <taxon>Bacillati</taxon>
        <taxon>Bacillota</taxon>
        <taxon>Bacilli</taxon>
        <taxon>Bacillales</taxon>
        <taxon>Paenibacillaceae</taxon>
        <taxon>Paenibacillus</taxon>
    </lineage>
</organism>
<dbReference type="PANTHER" id="PTHR30309:SF0">
    <property type="entry name" value="GLYCEROL-3-PHOSPHATE ACYLTRANSFERASE-RELATED"/>
    <property type="match status" value="1"/>
</dbReference>
<dbReference type="RefSeq" id="WP_166153700.1">
    <property type="nucleotide sequence ID" value="NZ_JAAOIW010000012.1"/>
</dbReference>
<feature type="transmembrane region" description="Helical" evidence="10">
    <location>
        <begin position="53"/>
        <end position="73"/>
    </location>
</feature>
<evidence type="ECO:0000256" key="8">
    <source>
        <dbReference type="ARBA" id="ARBA00023209"/>
    </source>
</evidence>
<protein>
    <recommendedName>
        <fullName evidence="10">Glycerol-3-phosphate acyltransferase</fullName>
    </recommendedName>
    <alternativeName>
        <fullName evidence="10">Acyl-PO4 G3P acyltransferase</fullName>
    </alternativeName>
    <alternativeName>
        <fullName evidence="10">Acyl-phosphate--glycerol-3-phosphate acyltransferase</fullName>
    </alternativeName>
    <alternativeName>
        <fullName evidence="10">G3P acyltransferase</fullName>
        <shortName evidence="10">GPAT</shortName>
        <ecNumber evidence="10">2.3.1.275</ecNumber>
    </alternativeName>
    <alternativeName>
        <fullName evidence="10">Lysophosphatidic acid synthase</fullName>
        <shortName evidence="10">LPA synthase</shortName>
    </alternativeName>
</protein>
<keyword evidence="3 10" id="KW-0808">Transferase</keyword>
<evidence type="ECO:0000256" key="6">
    <source>
        <dbReference type="ARBA" id="ARBA00023098"/>
    </source>
</evidence>
<keyword evidence="8 10" id="KW-0594">Phospholipid biosynthesis</keyword>
<feature type="transmembrane region" description="Helical" evidence="10">
    <location>
        <begin position="121"/>
        <end position="140"/>
    </location>
</feature>
<evidence type="ECO:0000256" key="2">
    <source>
        <dbReference type="ARBA" id="ARBA00022516"/>
    </source>
</evidence>
<comment type="similarity">
    <text evidence="10">Belongs to the PlsY family.</text>
</comment>
<comment type="subunit">
    <text evidence="10">Probably interacts with PlsX.</text>
</comment>
<keyword evidence="12" id="KW-1185">Reference proteome</keyword>
<feature type="transmembrane region" description="Helical" evidence="10">
    <location>
        <begin position="79"/>
        <end position="101"/>
    </location>
</feature>
<proteinExistence type="inferred from homology"/>
<reference evidence="11" key="1">
    <citation type="submission" date="2020-03" db="EMBL/GenBank/DDBJ databases">
        <title>Draft sequencing of Paenibacilllus sp. S3N08.</title>
        <authorList>
            <person name="Kim D.-U."/>
        </authorList>
    </citation>
    <scope>NUCLEOTIDE SEQUENCE</scope>
    <source>
        <strain evidence="11">S3N08</strain>
    </source>
</reference>
<dbReference type="EC" id="2.3.1.275" evidence="10"/>